<dbReference type="PATRIC" id="fig|1144316.3.peg.3983"/>
<dbReference type="RefSeq" id="WP_007846962.1">
    <property type="nucleotide sequence ID" value="NZ_AKJY01000111.1"/>
</dbReference>
<dbReference type="PANTHER" id="PTHR47466:SF1">
    <property type="entry name" value="METALLOPROTEASE MEP1 (AFU_ORTHOLOGUE AFUA_1G07730)-RELATED"/>
    <property type="match status" value="1"/>
</dbReference>
<evidence type="ECO:0000256" key="5">
    <source>
        <dbReference type="ARBA" id="ARBA00022801"/>
    </source>
</evidence>
<dbReference type="GO" id="GO:0046872">
    <property type="term" value="F:metal ion binding"/>
    <property type="evidence" value="ECO:0007669"/>
    <property type="project" value="UniProtKB-KW"/>
</dbReference>
<keyword evidence="2" id="KW-0645">Protease</keyword>
<keyword evidence="6" id="KW-0862">Zinc</keyword>
<dbReference type="InterPro" id="IPR024079">
    <property type="entry name" value="MetalloPept_cat_dom_sf"/>
</dbReference>
<dbReference type="OrthoDB" id="6278496at2"/>
<evidence type="ECO:0000256" key="6">
    <source>
        <dbReference type="ARBA" id="ARBA00022833"/>
    </source>
</evidence>
<evidence type="ECO:0000256" key="2">
    <source>
        <dbReference type="ARBA" id="ARBA00022670"/>
    </source>
</evidence>
<evidence type="ECO:0000256" key="1">
    <source>
        <dbReference type="ARBA" id="ARBA00008721"/>
    </source>
</evidence>
<evidence type="ECO:0000313" key="11">
    <source>
        <dbReference type="Proteomes" id="UP000007509"/>
    </source>
</evidence>
<reference evidence="10 11" key="1">
    <citation type="journal article" date="2012" name="J. Bacteriol.">
        <title>Twenty-one genome sequences from Pseudomonas species and 19 genome sequences from diverse bacteria isolated from the rhizosphere and endosphere of Populus deltoides.</title>
        <authorList>
            <person name="Brown S.D."/>
            <person name="Utturkar S.M."/>
            <person name="Klingeman D.M."/>
            <person name="Johnson C.M."/>
            <person name="Martin S.L."/>
            <person name="Land M.L."/>
            <person name="Lu T.Y."/>
            <person name="Schadt C.W."/>
            <person name="Doktycz M.J."/>
            <person name="Pelletier D.A."/>
        </authorList>
    </citation>
    <scope>NUCLEOTIDE SEQUENCE [LARGE SCALE GENOMIC DNA]</scope>
    <source>
        <strain evidence="10 11">CF314</strain>
    </source>
</reference>
<feature type="domain" description="Peptidase M43 pregnancy-associated plasma-A" evidence="9">
    <location>
        <begin position="180"/>
        <end position="321"/>
    </location>
</feature>
<dbReference type="GO" id="GO:0006508">
    <property type="term" value="P:proteolysis"/>
    <property type="evidence" value="ECO:0007669"/>
    <property type="project" value="UniProtKB-KW"/>
</dbReference>
<accession>J3CBC6</accession>
<keyword evidence="8" id="KW-1015">Disulfide bond</keyword>
<evidence type="ECO:0000256" key="7">
    <source>
        <dbReference type="ARBA" id="ARBA00023049"/>
    </source>
</evidence>
<dbReference type="InterPro" id="IPR008754">
    <property type="entry name" value="Peptidase_M43"/>
</dbReference>
<gene>
    <name evidence="10" type="ORF">PMI13_03979</name>
</gene>
<name>J3CBC6_9FLAO</name>
<dbReference type="SUPFAM" id="SSF55486">
    <property type="entry name" value="Metalloproteases ('zincins'), catalytic domain"/>
    <property type="match status" value="1"/>
</dbReference>
<keyword evidence="5" id="KW-0378">Hydrolase</keyword>
<keyword evidence="7" id="KW-0482">Metalloprotease</keyword>
<evidence type="ECO:0000256" key="3">
    <source>
        <dbReference type="ARBA" id="ARBA00022723"/>
    </source>
</evidence>
<dbReference type="CDD" id="cd04275">
    <property type="entry name" value="ZnMc_pappalysin_like"/>
    <property type="match status" value="1"/>
</dbReference>
<dbReference type="GO" id="GO:0008237">
    <property type="term" value="F:metallopeptidase activity"/>
    <property type="evidence" value="ECO:0007669"/>
    <property type="project" value="UniProtKB-KW"/>
</dbReference>
<dbReference type="Gene3D" id="3.40.390.10">
    <property type="entry name" value="Collagenase (Catalytic Domain)"/>
    <property type="match status" value="1"/>
</dbReference>
<dbReference type="PANTHER" id="PTHR47466">
    <property type="match status" value="1"/>
</dbReference>
<comment type="similarity">
    <text evidence="1">Belongs to the peptidase M43B family.</text>
</comment>
<dbReference type="PROSITE" id="PS51257">
    <property type="entry name" value="PROKAR_LIPOPROTEIN"/>
    <property type="match status" value="1"/>
</dbReference>
<protein>
    <submittedName>
        <fullName evidence="10">Pregnancy-associated plasma protein-A</fullName>
    </submittedName>
</protein>
<sequence length="333" mass="36833">MKKTLLGVLITLFVSCNNETENSIVNNSGPEQSETLAKGDAICGSDVVRQKFLLENPEAAQRLLQIENKTAQFIQQKQMGKVLADGSVEIPVIFNVLYTNSTNNVSDARINSQIDVLNKAFASTHADVSSIPVEFQPVNAGDTKIKFRLAQINRKSTTKSRWSPDDKMKKTSTGGIDATTPNNYLNIWVVDYMPYQSGYVLGYATFPESAGLWNDGVVMMDEYVGEGGPVATHNKGRVTVHEVGHYLNLRHIWGDANCGNDLVNDTPQQITNHRGVPTYPKYETCGGVSRSVMFMNYMDYSDETTLFMFTQQQNDRIQASVSATGPRAGLRVL</sequence>
<comment type="caution">
    <text evidence="10">The sequence shown here is derived from an EMBL/GenBank/DDBJ whole genome shotgun (WGS) entry which is preliminary data.</text>
</comment>
<evidence type="ECO:0000259" key="9">
    <source>
        <dbReference type="Pfam" id="PF05572"/>
    </source>
</evidence>
<dbReference type="Proteomes" id="UP000007509">
    <property type="component" value="Unassembled WGS sequence"/>
</dbReference>
<proteinExistence type="inferred from homology"/>
<evidence type="ECO:0000313" key="10">
    <source>
        <dbReference type="EMBL" id="EJL68021.1"/>
    </source>
</evidence>
<organism evidence="10 11">
    <name type="scientific">Chryseobacterium populi</name>
    <dbReference type="NCBI Taxonomy" id="1144316"/>
    <lineage>
        <taxon>Bacteria</taxon>
        <taxon>Pseudomonadati</taxon>
        <taxon>Bacteroidota</taxon>
        <taxon>Flavobacteriia</taxon>
        <taxon>Flavobacteriales</taxon>
        <taxon>Weeksellaceae</taxon>
        <taxon>Chryseobacterium group</taxon>
        <taxon>Chryseobacterium</taxon>
    </lineage>
</organism>
<dbReference type="AlphaFoldDB" id="J3CBC6"/>
<keyword evidence="11" id="KW-1185">Reference proteome</keyword>
<evidence type="ECO:0000256" key="8">
    <source>
        <dbReference type="ARBA" id="ARBA00023157"/>
    </source>
</evidence>
<evidence type="ECO:0000256" key="4">
    <source>
        <dbReference type="ARBA" id="ARBA00022729"/>
    </source>
</evidence>
<dbReference type="EMBL" id="AKJY01000111">
    <property type="protein sequence ID" value="EJL68021.1"/>
    <property type="molecule type" value="Genomic_DNA"/>
</dbReference>
<keyword evidence="4" id="KW-0732">Signal</keyword>
<dbReference type="Pfam" id="PF05572">
    <property type="entry name" value="Peptidase_M43"/>
    <property type="match status" value="1"/>
</dbReference>
<keyword evidence="3" id="KW-0479">Metal-binding</keyword>